<name>A0AA36MKI3_9DINO</name>
<dbReference type="PANTHER" id="PTHR13930:SF0">
    <property type="entry name" value="S-ADENOSYL-L-METHIONINE-DEPENDENT TRNA 4-DEMETHYLWYOSINE SYNTHASE TYW1-RELATED"/>
    <property type="match status" value="1"/>
</dbReference>
<evidence type="ECO:0000256" key="1">
    <source>
        <dbReference type="ARBA" id="ARBA00001966"/>
    </source>
</evidence>
<keyword evidence="2" id="KW-0004">4Fe-4S</keyword>
<dbReference type="AlphaFoldDB" id="A0AA36MKI3"/>
<feature type="domain" description="tRNA wybutosine-synthesis" evidence="5">
    <location>
        <begin position="113"/>
        <end position="174"/>
    </location>
</feature>
<evidence type="ECO:0000256" key="2">
    <source>
        <dbReference type="ARBA" id="ARBA00022485"/>
    </source>
</evidence>
<dbReference type="Pfam" id="PF08608">
    <property type="entry name" value="Wyosine_form"/>
    <property type="match status" value="1"/>
</dbReference>
<sequence length="254" mass="28728">SLVGEPVAYPKIHGFLSALHRRRISSFLVTNGQFPAALKALPRTTQLYLSCDAAEPEKLREVGRPLFKDFWERYLESMDILRDRSERTVCRLTLLRGENMSSPTAWARLLQRPRPDFIEVKGVTMAGLFRKNGLGTMNMPTHMEVREFASAVVKELPGYSLACEHEHSNSVLIASDRFRGSHGWRTWIDFEGFADSWDSAAVTALDYTAATPSWALLGSEALGFAPGEVRQRRARSRPIWSEEKEQWRAADAKS</sequence>
<keyword evidence="4" id="KW-0456">Lyase</keyword>
<comment type="caution">
    <text evidence="6">The sequence shown here is derived from an EMBL/GenBank/DDBJ whole genome shotgun (WGS) entry which is preliminary data.</text>
</comment>
<keyword evidence="7" id="KW-1185">Reference proteome</keyword>
<dbReference type="CDD" id="cd01335">
    <property type="entry name" value="Radical_SAM"/>
    <property type="match status" value="1"/>
</dbReference>
<evidence type="ECO:0000313" key="6">
    <source>
        <dbReference type="EMBL" id="CAJ1370622.1"/>
    </source>
</evidence>
<dbReference type="GO" id="GO:0016829">
    <property type="term" value="F:lyase activity"/>
    <property type="evidence" value="ECO:0007669"/>
    <property type="project" value="UniProtKB-KW"/>
</dbReference>
<dbReference type="InterPro" id="IPR013785">
    <property type="entry name" value="Aldolase_TIM"/>
</dbReference>
<keyword evidence="2" id="KW-0479">Metal-binding</keyword>
<evidence type="ECO:0000256" key="3">
    <source>
        <dbReference type="ARBA" id="ARBA00022694"/>
    </source>
</evidence>
<keyword evidence="2" id="KW-0411">Iron-sulfur</keyword>
<reference evidence="6" key="1">
    <citation type="submission" date="2023-08" db="EMBL/GenBank/DDBJ databases">
        <authorList>
            <person name="Chen Y."/>
            <person name="Shah S."/>
            <person name="Dougan E. K."/>
            <person name="Thang M."/>
            <person name="Chan C."/>
        </authorList>
    </citation>
    <scope>NUCLEOTIDE SEQUENCE</scope>
</reference>
<dbReference type="PANTHER" id="PTHR13930">
    <property type="entry name" value="S-ADENOSYL-L-METHIONINE-DEPENDENT TRNA 4-DEMETHYLWYOSINE SYNTHASE"/>
    <property type="match status" value="1"/>
</dbReference>
<accession>A0AA36MKI3</accession>
<dbReference type="InterPro" id="IPR034556">
    <property type="entry name" value="tRNA_wybutosine-synthase"/>
</dbReference>
<comment type="cofactor">
    <cofactor evidence="1">
        <name>[4Fe-4S] cluster</name>
        <dbReference type="ChEBI" id="CHEBI:49883"/>
    </cofactor>
</comment>
<protein>
    <recommendedName>
        <fullName evidence="5">tRNA wybutosine-synthesis domain-containing protein</fullName>
    </recommendedName>
</protein>
<dbReference type="GO" id="GO:0051539">
    <property type="term" value="F:4 iron, 4 sulfur cluster binding"/>
    <property type="evidence" value="ECO:0007669"/>
    <property type="project" value="UniProtKB-KW"/>
</dbReference>
<dbReference type="Gene3D" id="3.20.20.70">
    <property type="entry name" value="Aldolase class I"/>
    <property type="match status" value="1"/>
</dbReference>
<dbReference type="Proteomes" id="UP001178507">
    <property type="component" value="Unassembled WGS sequence"/>
</dbReference>
<dbReference type="InterPro" id="IPR013917">
    <property type="entry name" value="tRNA_wybutosine-synth"/>
</dbReference>
<evidence type="ECO:0000259" key="5">
    <source>
        <dbReference type="Pfam" id="PF08608"/>
    </source>
</evidence>
<keyword evidence="2" id="KW-0408">Iron</keyword>
<dbReference type="EMBL" id="CAUJNA010000029">
    <property type="protein sequence ID" value="CAJ1370622.1"/>
    <property type="molecule type" value="Genomic_DNA"/>
</dbReference>
<organism evidence="6 7">
    <name type="scientific">Effrenium voratum</name>
    <dbReference type="NCBI Taxonomy" id="2562239"/>
    <lineage>
        <taxon>Eukaryota</taxon>
        <taxon>Sar</taxon>
        <taxon>Alveolata</taxon>
        <taxon>Dinophyceae</taxon>
        <taxon>Suessiales</taxon>
        <taxon>Symbiodiniaceae</taxon>
        <taxon>Effrenium</taxon>
    </lineage>
</organism>
<dbReference type="SUPFAM" id="SSF102114">
    <property type="entry name" value="Radical SAM enzymes"/>
    <property type="match status" value="1"/>
</dbReference>
<keyword evidence="3" id="KW-0819">tRNA processing</keyword>
<feature type="non-terminal residue" evidence="6">
    <location>
        <position position="254"/>
    </location>
</feature>
<evidence type="ECO:0000256" key="4">
    <source>
        <dbReference type="ARBA" id="ARBA00023239"/>
    </source>
</evidence>
<proteinExistence type="predicted"/>
<dbReference type="GO" id="GO:0031591">
    <property type="term" value="P:wybutosine biosynthetic process"/>
    <property type="evidence" value="ECO:0007669"/>
    <property type="project" value="TreeGrafter"/>
</dbReference>
<gene>
    <name evidence="6" type="ORF">EVOR1521_LOCUS1148</name>
</gene>
<evidence type="ECO:0000313" key="7">
    <source>
        <dbReference type="Proteomes" id="UP001178507"/>
    </source>
</evidence>
<dbReference type="InterPro" id="IPR058240">
    <property type="entry name" value="rSAM_sf"/>
</dbReference>